<dbReference type="PANTHER" id="PTHR43569">
    <property type="entry name" value="AMIDOHYDROLASE"/>
    <property type="match status" value="1"/>
</dbReference>
<comment type="caution">
    <text evidence="3">The sequence shown here is derived from an EMBL/GenBank/DDBJ whole genome shotgun (WGS) entry which is preliminary data.</text>
</comment>
<feature type="domain" description="Amidohydrolase-related" evidence="2">
    <location>
        <begin position="105"/>
        <end position="285"/>
    </location>
</feature>
<dbReference type="SUPFAM" id="SSF51556">
    <property type="entry name" value="Metallo-dependent hydrolases"/>
    <property type="match status" value="1"/>
</dbReference>
<organism evidence="3 4">
    <name type="scientific">Thalassotalea eurytherma</name>
    <dbReference type="NCBI Taxonomy" id="1144278"/>
    <lineage>
        <taxon>Bacteria</taxon>
        <taxon>Pseudomonadati</taxon>
        <taxon>Pseudomonadota</taxon>
        <taxon>Gammaproteobacteria</taxon>
        <taxon>Alteromonadales</taxon>
        <taxon>Colwelliaceae</taxon>
        <taxon>Thalassotalea</taxon>
    </lineage>
</organism>
<accession>A0ABQ6H607</accession>
<proteinExistence type="inferred from homology"/>
<name>A0ABQ6H607_9GAMM</name>
<evidence type="ECO:0000259" key="2">
    <source>
        <dbReference type="Pfam" id="PF04909"/>
    </source>
</evidence>
<comment type="similarity">
    <text evidence="1">Belongs to the metallo-dependent hydrolases superfamily.</text>
</comment>
<protein>
    <submittedName>
        <fullName evidence="3">Amidohydrolase</fullName>
    </submittedName>
</protein>
<dbReference type="RefSeq" id="WP_284209064.1">
    <property type="nucleotide sequence ID" value="NZ_BSSU01000017.1"/>
</dbReference>
<dbReference type="PANTHER" id="PTHR43569:SF2">
    <property type="entry name" value="AMIDOHYDROLASE-RELATED DOMAIN-CONTAINING PROTEIN"/>
    <property type="match status" value="1"/>
</dbReference>
<dbReference type="EMBL" id="BSSU01000017">
    <property type="protein sequence ID" value="GLX83591.1"/>
    <property type="molecule type" value="Genomic_DNA"/>
</dbReference>
<dbReference type="Proteomes" id="UP001157133">
    <property type="component" value="Unassembled WGS sequence"/>
</dbReference>
<sequence>MKIIDPHIHLFDMENGDYQWLKPESGPFWPDKDKIARSFDESALSLSKPMQLKGFVHIEAGYDNQKPWRELQYLENSCEVAFKSIAMLDITMPHQLFLQQFELLACNPSFVGVRYILEDVNDDFFSQSHVLENLKHLGNKKVIFELQFPFERTALVDEIINLLNEYPDFKMAICHGGFAPTSSQAKQIWRKNVAKIAKFKHVIIKCSGQEMLSTTHRHIDATRFQVHIDECISLFSDERVLLASNFPLISLAMPYSNYWQMLANMYAKQPKLWSKLSIENALNFYFH</sequence>
<evidence type="ECO:0000313" key="4">
    <source>
        <dbReference type="Proteomes" id="UP001157133"/>
    </source>
</evidence>
<dbReference type="InterPro" id="IPR052350">
    <property type="entry name" value="Metallo-dep_Lactonases"/>
</dbReference>
<evidence type="ECO:0000256" key="1">
    <source>
        <dbReference type="ARBA" id="ARBA00038310"/>
    </source>
</evidence>
<reference evidence="3 4" key="1">
    <citation type="submission" date="2023-03" db="EMBL/GenBank/DDBJ databases">
        <title>Draft genome sequence of Thalassotalea eurytherma JCM 18482T.</title>
        <authorList>
            <person name="Sawabe T."/>
        </authorList>
    </citation>
    <scope>NUCLEOTIDE SEQUENCE [LARGE SCALE GENOMIC DNA]</scope>
    <source>
        <strain evidence="3 4">JCM 18482</strain>
    </source>
</reference>
<dbReference type="Pfam" id="PF04909">
    <property type="entry name" value="Amidohydro_2"/>
    <property type="match status" value="1"/>
</dbReference>
<dbReference type="InterPro" id="IPR006680">
    <property type="entry name" value="Amidohydro-rel"/>
</dbReference>
<keyword evidence="4" id="KW-1185">Reference proteome</keyword>
<dbReference type="Gene3D" id="3.20.20.140">
    <property type="entry name" value="Metal-dependent hydrolases"/>
    <property type="match status" value="1"/>
</dbReference>
<evidence type="ECO:0000313" key="3">
    <source>
        <dbReference type="EMBL" id="GLX83591.1"/>
    </source>
</evidence>
<dbReference type="InterPro" id="IPR032466">
    <property type="entry name" value="Metal_Hydrolase"/>
</dbReference>
<gene>
    <name evidence="3" type="ORF">theurythT_30440</name>
</gene>